<evidence type="ECO:0000256" key="5">
    <source>
        <dbReference type="ARBA" id="ARBA00023180"/>
    </source>
</evidence>
<keyword evidence="4 7" id="KW-0472">Membrane</keyword>
<dbReference type="Proteomes" id="UP001501940">
    <property type="component" value="Chromosome 21"/>
</dbReference>
<dbReference type="Pfam" id="PF12129">
    <property type="entry name" value="PHTF1-2_N"/>
    <property type="match status" value="1"/>
</dbReference>
<dbReference type="InterPro" id="IPR021980">
    <property type="entry name" value="PHTF1/2_N"/>
</dbReference>
<accession>A0A3Q1BAF6</accession>
<feature type="transmembrane region" description="Helical" evidence="7">
    <location>
        <begin position="491"/>
        <end position="515"/>
    </location>
</feature>
<feature type="compositionally biased region" description="Basic and acidic residues" evidence="6">
    <location>
        <begin position="335"/>
        <end position="344"/>
    </location>
</feature>
<evidence type="ECO:0000313" key="10">
    <source>
        <dbReference type="Proteomes" id="UP001501940"/>
    </source>
</evidence>
<keyword evidence="10" id="KW-1185">Reference proteome</keyword>
<reference evidence="9" key="2">
    <citation type="submission" date="2025-08" db="UniProtKB">
        <authorList>
            <consortium name="Ensembl"/>
        </authorList>
    </citation>
    <scope>IDENTIFICATION</scope>
</reference>
<dbReference type="InterPro" id="IPR039775">
    <property type="entry name" value="PHTF1/2"/>
</dbReference>
<gene>
    <name evidence="9" type="primary">PHTF2</name>
</gene>
<evidence type="ECO:0000256" key="2">
    <source>
        <dbReference type="ARBA" id="ARBA00022692"/>
    </source>
</evidence>
<dbReference type="STRING" id="80972.ENSAOCP00000009479"/>
<feature type="region of interest" description="Disordered" evidence="6">
    <location>
        <begin position="319"/>
        <end position="345"/>
    </location>
</feature>
<feature type="transmembrane region" description="Helical" evidence="7">
    <location>
        <begin position="611"/>
        <end position="629"/>
    </location>
</feature>
<dbReference type="GO" id="GO:0016020">
    <property type="term" value="C:membrane"/>
    <property type="evidence" value="ECO:0007669"/>
    <property type="project" value="UniProtKB-SubCell"/>
</dbReference>
<feature type="compositionally biased region" description="Acidic residues" evidence="6">
    <location>
        <begin position="270"/>
        <end position="281"/>
    </location>
</feature>
<name>A0A3Q1BAF6_AMPOC</name>
<evidence type="ECO:0000256" key="3">
    <source>
        <dbReference type="ARBA" id="ARBA00022989"/>
    </source>
</evidence>
<dbReference type="GeneTree" id="ENSGT00390000011648"/>
<feature type="transmembrane region" description="Helical" evidence="7">
    <location>
        <begin position="697"/>
        <end position="720"/>
    </location>
</feature>
<feature type="region of interest" description="Disordered" evidence="6">
    <location>
        <begin position="263"/>
        <end position="284"/>
    </location>
</feature>
<feature type="domain" description="PHTF1/2 N-terminal" evidence="8">
    <location>
        <begin position="9"/>
        <end position="146"/>
    </location>
</feature>
<evidence type="ECO:0000259" key="8">
    <source>
        <dbReference type="Pfam" id="PF12129"/>
    </source>
</evidence>
<feature type="compositionally biased region" description="Polar residues" evidence="6">
    <location>
        <begin position="175"/>
        <end position="197"/>
    </location>
</feature>
<feature type="transmembrane region" description="Helical" evidence="7">
    <location>
        <begin position="578"/>
        <end position="599"/>
    </location>
</feature>
<protein>
    <recommendedName>
        <fullName evidence="8">PHTF1/2 N-terminal domain-containing protein</fullName>
    </recommendedName>
</protein>
<feature type="region of interest" description="Disordered" evidence="6">
    <location>
        <begin position="145"/>
        <end position="197"/>
    </location>
</feature>
<proteinExistence type="predicted"/>
<evidence type="ECO:0000256" key="6">
    <source>
        <dbReference type="SAM" id="MobiDB-lite"/>
    </source>
</evidence>
<dbReference type="Ensembl" id="ENSAOCT00000016225.2">
    <property type="protein sequence ID" value="ENSAOCP00000009479.2"/>
    <property type="gene ID" value="ENSAOCG00000013658.2"/>
</dbReference>
<keyword evidence="3 7" id="KW-1133">Transmembrane helix</keyword>
<dbReference type="AlphaFoldDB" id="A0A3Q1BAF6"/>
<evidence type="ECO:0000256" key="7">
    <source>
        <dbReference type="SAM" id="Phobius"/>
    </source>
</evidence>
<evidence type="ECO:0000256" key="1">
    <source>
        <dbReference type="ARBA" id="ARBA00004141"/>
    </source>
</evidence>
<feature type="transmembrane region" description="Helical" evidence="7">
    <location>
        <begin position="91"/>
        <end position="112"/>
    </location>
</feature>
<keyword evidence="2 7" id="KW-0812">Transmembrane</keyword>
<dbReference type="PANTHER" id="PTHR12680:SF2">
    <property type="entry name" value="PROTEIN PHTF2"/>
    <property type="match status" value="1"/>
</dbReference>
<evidence type="ECO:0000313" key="9">
    <source>
        <dbReference type="Ensembl" id="ENSAOCP00000009479.2"/>
    </source>
</evidence>
<feature type="region of interest" description="Disordered" evidence="6">
    <location>
        <begin position="222"/>
        <end position="243"/>
    </location>
</feature>
<reference evidence="9" key="3">
    <citation type="submission" date="2025-09" db="UniProtKB">
        <authorList>
            <consortium name="Ensembl"/>
        </authorList>
    </citation>
    <scope>IDENTIFICATION</scope>
</reference>
<organism evidence="9 10">
    <name type="scientific">Amphiprion ocellaris</name>
    <name type="common">Clown anemonefish</name>
    <dbReference type="NCBI Taxonomy" id="80972"/>
    <lineage>
        <taxon>Eukaryota</taxon>
        <taxon>Metazoa</taxon>
        <taxon>Chordata</taxon>
        <taxon>Craniata</taxon>
        <taxon>Vertebrata</taxon>
        <taxon>Euteleostomi</taxon>
        <taxon>Actinopterygii</taxon>
        <taxon>Neopterygii</taxon>
        <taxon>Teleostei</taxon>
        <taxon>Neoteleostei</taxon>
        <taxon>Acanthomorphata</taxon>
        <taxon>Ovalentaria</taxon>
        <taxon>Pomacentridae</taxon>
        <taxon>Amphiprion</taxon>
    </lineage>
</organism>
<sequence length="726" mass="81372">LSCGVLPAIGAYDQQIWEKSVEQREIKGLRNKPKKTGHVKPDLIDVDLVRGSAFAKAKPESPWTSLTRKGIVRVVFFPFFYRWWIQVTSRAIFLLLLALYLLQVAAAVLYVTIPQPHGIPATEVFGAIWLMLLLGTVHCQIVSTRTPKPASSSGGKRRRKLRKASQMEVHREGDGSSTTDNTQEGAPHSHSASTTYSLGFPGVRTLAAASKKSKLSIDKSTETDNGYVSLDGRVTNRSSEEGLQLHEQRCDLLNRADELDLLTRTPSDPASDEASSEEDPEASYSALRRGVERMNSDCTLRNRKSSHHYKKHYAVEDVPKSGTSCSSRCSSLRTQDSESTRHESETEDLMWEDFLHCAECRSSCTSETVNINREQTGCSINVNIAVLQGHVPWLHSSNPGLERVSAIVWEGNECKKADMSVLEISGMIMNRVNLYTPGIGYQVFGNLVSVTLGLTPFAYRLAQYRDLDQLTTLSANELLSVALGCGCGSDALVITMVTLSFLVRVCLIWLFFFLLSVAERTYKQRLLFAKLFGHLTSARRARKSEVPHFRLKKVQNIKMWLSLRSYLKRRGPQRSVDVIVSSAFLLTLSVVFICCAQLLHVHETFLECHYNWELVIWCSSLSLFLLRFVTLGSETSKKYSNTSILLTEQINLYLKMEKKPNKKEELTLVNNVLKLATKLLKELDTPFRLYGLTMNPLLYNITQVVILSAVSGVISDLLGFNLKVNT</sequence>
<comment type="subcellular location">
    <subcellularLocation>
        <location evidence="1">Membrane</location>
        <topology evidence="1">Multi-pass membrane protein</topology>
    </subcellularLocation>
</comment>
<dbReference type="PANTHER" id="PTHR12680">
    <property type="entry name" value="PUTATIVE HOMEODOMAIN TRANSCRIPTION FACTOR PHTF"/>
    <property type="match status" value="1"/>
</dbReference>
<keyword evidence="5" id="KW-0325">Glycoprotein</keyword>
<feature type="transmembrane region" description="Helical" evidence="7">
    <location>
        <begin position="124"/>
        <end position="143"/>
    </location>
</feature>
<reference evidence="9 10" key="1">
    <citation type="submission" date="2022-01" db="EMBL/GenBank/DDBJ databases">
        <title>A chromosome-scale genome assembly of the false clownfish, Amphiprion ocellaris.</title>
        <authorList>
            <person name="Ryu T."/>
        </authorList>
    </citation>
    <scope>NUCLEOTIDE SEQUENCE [LARGE SCALE GENOMIC DNA]</scope>
</reference>
<evidence type="ECO:0000256" key="4">
    <source>
        <dbReference type="ARBA" id="ARBA00023136"/>
    </source>
</evidence>
<dbReference type="GO" id="GO:0005783">
    <property type="term" value="C:endoplasmic reticulum"/>
    <property type="evidence" value="ECO:0007669"/>
    <property type="project" value="InterPro"/>
</dbReference>
<feature type="compositionally biased region" description="Low complexity" evidence="6">
    <location>
        <begin position="321"/>
        <end position="334"/>
    </location>
</feature>